<reference evidence="2 3" key="1">
    <citation type="submission" date="2017-04" db="EMBL/GenBank/DDBJ databases">
        <authorList>
            <person name="Afonso C.L."/>
            <person name="Miller P.J."/>
            <person name="Scott M.A."/>
            <person name="Spackman E."/>
            <person name="Goraichik I."/>
            <person name="Dimitrov K.M."/>
            <person name="Suarez D.L."/>
            <person name="Swayne D.E."/>
        </authorList>
    </citation>
    <scope>NUCLEOTIDE SEQUENCE [LARGE SCALE GENOMIC DNA]</scope>
    <source>
        <strain evidence="2 3">11</strain>
    </source>
</reference>
<keyword evidence="3" id="KW-1185">Reference proteome</keyword>
<dbReference type="InterPro" id="IPR006059">
    <property type="entry name" value="SBP"/>
</dbReference>
<accession>A0A1X7IUT6</accession>
<dbReference type="OrthoDB" id="9787283at2"/>
<dbReference type="InterPro" id="IPR050490">
    <property type="entry name" value="Bact_solute-bd_prot1"/>
</dbReference>
<dbReference type="PANTHER" id="PTHR43649">
    <property type="entry name" value="ARABINOSE-BINDING PROTEIN-RELATED"/>
    <property type="match status" value="1"/>
</dbReference>
<keyword evidence="1" id="KW-0732">Signal</keyword>
<organism evidence="2 3">
    <name type="scientific">Paenibacillus aquistagni</name>
    <dbReference type="NCBI Taxonomy" id="1852522"/>
    <lineage>
        <taxon>Bacteria</taxon>
        <taxon>Bacillati</taxon>
        <taxon>Bacillota</taxon>
        <taxon>Bacilli</taxon>
        <taxon>Bacillales</taxon>
        <taxon>Paenibacillaceae</taxon>
        <taxon>Paenibacillus</taxon>
    </lineage>
</organism>
<name>A0A1X7IUT6_9BACL</name>
<gene>
    <name evidence="2" type="ORF">SAMN06295960_0855</name>
</gene>
<dbReference type="PANTHER" id="PTHR43649:SF12">
    <property type="entry name" value="DIACETYLCHITOBIOSE BINDING PROTEIN DASA"/>
    <property type="match status" value="1"/>
</dbReference>
<dbReference type="SUPFAM" id="SSF53850">
    <property type="entry name" value="Periplasmic binding protein-like II"/>
    <property type="match status" value="1"/>
</dbReference>
<dbReference type="EMBL" id="FXAZ01000001">
    <property type="protein sequence ID" value="SMG18975.1"/>
    <property type="molecule type" value="Genomic_DNA"/>
</dbReference>
<dbReference type="CDD" id="cd13580">
    <property type="entry name" value="PBP2_AlgQ_like_1"/>
    <property type="match status" value="1"/>
</dbReference>
<feature type="chain" id="PRO_5039038064" evidence="1">
    <location>
        <begin position="27"/>
        <end position="503"/>
    </location>
</feature>
<dbReference type="Pfam" id="PF01547">
    <property type="entry name" value="SBP_bac_1"/>
    <property type="match status" value="1"/>
</dbReference>
<evidence type="ECO:0000256" key="1">
    <source>
        <dbReference type="SAM" id="SignalP"/>
    </source>
</evidence>
<evidence type="ECO:0000313" key="2">
    <source>
        <dbReference type="EMBL" id="SMG18975.1"/>
    </source>
</evidence>
<dbReference type="STRING" id="1852522.SAMN06295960_0855"/>
<dbReference type="Gene3D" id="3.40.190.10">
    <property type="entry name" value="Periplasmic binding protein-like II"/>
    <property type="match status" value="2"/>
</dbReference>
<dbReference type="RefSeq" id="WP_085493066.1">
    <property type="nucleotide sequence ID" value="NZ_FXAZ01000001.1"/>
</dbReference>
<proteinExistence type="predicted"/>
<sequence>MNGSFLSKAVMVAIMCMLLMSCDSLSSIVPSQDAEQSGQVLQLVINDLGLEFPEGLNENRNPYVEEIKSRTKLDLQFILPLASVYEEKLNVYMSQVKRPDMLHVYNPVWLDRYMKAGELIALDDLLQEHGQALLSKIPKEAWQQVTYEGHIYAVPSLHEIKGVELMYARKDWLDRLGLDPPRTLDEYEEVIRAFKEDDPDGNGLQDTTGLILTENLGRSAPFFGAFGTQLDSWMVRDGRLEYGSLLPEAKEALAFFRRLYQKGLLDPEFPLNRHRNLESKVVNGYVGLFSAAWYDTRGMIAESKRRNPQAEWIVLDYPTGPNGANGVYSEELIRGYNVIPTGSKHAVEVIQLLNYIAGDGAETLKLGFKDQVWQMIDGKMVTNFEEHDKHLYRGIYQSLVNLQDAVLDKQRLDSLGDYHLYDNLKYIEGHLIPNAFKGMPTPSMGKLAMKPTELYERFVRIIVGVDSLDAFDQIVKEWMDSGGSEVTREVNAWYRQQQWTNPK</sequence>
<feature type="signal peptide" evidence="1">
    <location>
        <begin position="1"/>
        <end position="26"/>
    </location>
</feature>
<dbReference type="AlphaFoldDB" id="A0A1X7IUT6"/>
<dbReference type="Proteomes" id="UP000193834">
    <property type="component" value="Unassembled WGS sequence"/>
</dbReference>
<protein>
    <submittedName>
        <fullName evidence="2">Carbohydrate ABC transporter substrate-binding protein, CUT1 family</fullName>
    </submittedName>
</protein>
<evidence type="ECO:0000313" key="3">
    <source>
        <dbReference type="Proteomes" id="UP000193834"/>
    </source>
</evidence>